<reference evidence="2" key="1">
    <citation type="submission" date="2022-03" db="EMBL/GenBank/DDBJ databases">
        <title>De novo assembled genomes of Belliella spp. (Cyclobacteriaceae) strains.</title>
        <authorList>
            <person name="Szabo A."/>
            <person name="Korponai K."/>
            <person name="Felfoldi T."/>
        </authorList>
    </citation>
    <scope>NUCLEOTIDE SEQUENCE</scope>
    <source>
        <strain evidence="2">DSM 107340</strain>
    </source>
</reference>
<evidence type="ECO:0000313" key="3">
    <source>
        <dbReference type="Proteomes" id="UP001165488"/>
    </source>
</evidence>
<dbReference type="Gene3D" id="3.40.50.300">
    <property type="entry name" value="P-loop containing nucleotide triphosphate hydrolases"/>
    <property type="match status" value="1"/>
</dbReference>
<dbReference type="InterPro" id="IPR038727">
    <property type="entry name" value="NadR/Ttd14_AAA_dom"/>
</dbReference>
<name>A0ABS9UQ62_9BACT</name>
<dbReference type="Pfam" id="PF13521">
    <property type="entry name" value="AAA_28"/>
    <property type="match status" value="1"/>
</dbReference>
<keyword evidence="3" id="KW-1185">Reference proteome</keyword>
<dbReference type="Proteomes" id="UP001165488">
    <property type="component" value="Unassembled WGS sequence"/>
</dbReference>
<organism evidence="2 3">
    <name type="scientific">Belliella calami</name>
    <dbReference type="NCBI Taxonomy" id="2923436"/>
    <lineage>
        <taxon>Bacteria</taxon>
        <taxon>Pseudomonadati</taxon>
        <taxon>Bacteroidota</taxon>
        <taxon>Cytophagia</taxon>
        <taxon>Cytophagales</taxon>
        <taxon>Cyclobacteriaceae</taxon>
        <taxon>Belliella</taxon>
    </lineage>
</organism>
<accession>A0ABS9UQ62</accession>
<dbReference type="RefSeq" id="WP_241275071.1">
    <property type="nucleotide sequence ID" value="NZ_JAKZGS010000008.1"/>
</dbReference>
<comment type="caution">
    <text evidence="2">The sequence shown here is derived from an EMBL/GenBank/DDBJ whole genome shotgun (WGS) entry which is preliminary data.</text>
</comment>
<dbReference type="InterPro" id="IPR052735">
    <property type="entry name" value="NAD_biosynth-regulator"/>
</dbReference>
<evidence type="ECO:0000259" key="1">
    <source>
        <dbReference type="Pfam" id="PF13521"/>
    </source>
</evidence>
<dbReference type="EMBL" id="JAKZGS010000008">
    <property type="protein sequence ID" value="MCH7398559.1"/>
    <property type="molecule type" value="Genomic_DNA"/>
</dbReference>
<dbReference type="SUPFAM" id="SSF52540">
    <property type="entry name" value="P-loop containing nucleoside triphosphate hydrolases"/>
    <property type="match status" value="1"/>
</dbReference>
<evidence type="ECO:0000313" key="2">
    <source>
        <dbReference type="EMBL" id="MCH7398559.1"/>
    </source>
</evidence>
<keyword evidence="2" id="KW-0547">Nucleotide-binding</keyword>
<sequence>MDIKKVVIIGPESTGKSTLSKALAATFGELWVYEYARQYINDLGRPYQYDDLLQIAKKQVELEEKKLKKSKNILFIDTDLHVIKVWSDHKFGKTDPWILDQIEKRKYDLYLLTDVDIPWEDDPQREHPNPEMRNYFFGIYKKLIENSGVPFEIVRGGYGERFISAMKALKRNDVY</sequence>
<dbReference type="InterPro" id="IPR027417">
    <property type="entry name" value="P-loop_NTPase"/>
</dbReference>
<protein>
    <submittedName>
        <fullName evidence="2">ATP-binding protein</fullName>
    </submittedName>
</protein>
<proteinExistence type="predicted"/>
<keyword evidence="2" id="KW-0067">ATP-binding</keyword>
<dbReference type="GO" id="GO:0005524">
    <property type="term" value="F:ATP binding"/>
    <property type="evidence" value="ECO:0007669"/>
    <property type="project" value="UniProtKB-KW"/>
</dbReference>
<dbReference type="PANTHER" id="PTHR37512:SF1">
    <property type="entry name" value="NADR_TTD14 AAA DOMAIN-CONTAINING PROTEIN"/>
    <property type="match status" value="1"/>
</dbReference>
<feature type="domain" description="NadR/Ttd14 AAA" evidence="1">
    <location>
        <begin position="5"/>
        <end position="161"/>
    </location>
</feature>
<dbReference type="PANTHER" id="PTHR37512">
    <property type="entry name" value="TRIFUNCTIONAL NAD BIOSYNTHESIS/REGULATOR PROTEIN NADR"/>
    <property type="match status" value="1"/>
</dbReference>
<gene>
    <name evidence="2" type="ORF">MM236_11185</name>
</gene>